<dbReference type="EMBL" id="SNYI01000008">
    <property type="protein sequence ID" value="TDQ28142.1"/>
    <property type="molecule type" value="Genomic_DNA"/>
</dbReference>
<dbReference type="AlphaFoldDB" id="A0A4R6TDX1"/>
<evidence type="ECO:0000313" key="1">
    <source>
        <dbReference type="EMBL" id="TDQ28142.1"/>
    </source>
</evidence>
<sequence length="103" mass="11493">MDRKPDYGIDGRDGCVVMGEISMDIYGFENGKSIRGKVFGSETRDPLVNAKLTLFIDQEGSTKKIEIVANEDGIYQSVLNGKLSKIEVDYIAYRTLRIDIGKL</sequence>
<proteinExistence type="predicted"/>
<keyword evidence="2" id="KW-1185">Reference proteome</keyword>
<comment type="caution">
    <text evidence="1">The sequence shown here is derived from an EMBL/GenBank/DDBJ whole genome shotgun (WGS) entry which is preliminary data.</text>
</comment>
<name>A0A4R6TDX1_9FLAO</name>
<evidence type="ECO:0000313" key="2">
    <source>
        <dbReference type="Proteomes" id="UP000295468"/>
    </source>
</evidence>
<reference evidence="1 2" key="1">
    <citation type="submission" date="2019-03" db="EMBL/GenBank/DDBJ databases">
        <title>Genomic Encyclopedia of Archaeal and Bacterial Type Strains, Phase II (KMG-II): from individual species to whole genera.</title>
        <authorList>
            <person name="Goeker M."/>
        </authorList>
    </citation>
    <scope>NUCLEOTIDE SEQUENCE [LARGE SCALE GENOMIC DNA]</scope>
    <source>
        <strain evidence="1 2">DSM 18435</strain>
    </source>
</reference>
<evidence type="ECO:0008006" key="3">
    <source>
        <dbReference type="Google" id="ProtNLM"/>
    </source>
</evidence>
<dbReference type="OrthoDB" id="1164924at2"/>
<dbReference type="Proteomes" id="UP000295468">
    <property type="component" value="Unassembled WGS sequence"/>
</dbReference>
<gene>
    <name evidence="1" type="ORF">CLV82_2972</name>
</gene>
<organism evidence="1 2">
    <name type="scientific">Zeaxanthinibacter enoshimensis</name>
    <dbReference type="NCBI Taxonomy" id="392009"/>
    <lineage>
        <taxon>Bacteria</taxon>
        <taxon>Pseudomonadati</taxon>
        <taxon>Bacteroidota</taxon>
        <taxon>Flavobacteriia</taxon>
        <taxon>Flavobacteriales</taxon>
        <taxon>Flavobacteriaceae</taxon>
        <taxon>Zeaxanthinibacter</taxon>
    </lineage>
</organism>
<dbReference type="RefSeq" id="WP_133645103.1">
    <property type="nucleotide sequence ID" value="NZ_SNYI01000008.1"/>
</dbReference>
<protein>
    <recommendedName>
        <fullName evidence="3">Carboxypeptidase family protein</fullName>
    </recommendedName>
</protein>
<accession>A0A4R6TDX1</accession>